<keyword evidence="2" id="KW-0677">Repeat</keyword>
<dbReference type="EMBL" id="KQ257455">
    <property type="protein sequence ID" value="KND00889.1"/>
    <property type="molecule type" value="Genomic_DNA"/>
</dbReference>
<name>A0A0L0HJ75_SPIPD</name>
<evidence type="ECO:0000256" key="4">
    <source>
        <dbReference type="ARBA" id="ARBA00022833"/>
    </source>
</evidence>
<dbReference type="eggNOG" id="KOG1677">
    <property type="taxonomic scope" value="Eukaryota"/>
</dbReference>
<keyword evidence="10" id="KW-1185">Reference proteome</keyword>
<dbReference type="PANTHER" id="PTHR12547:SF18">
    <property type="entry name" value="PROTEIN TIS11"/>
    <property type="match status" value="1"/>
</dbReference>
<dbReference type="GO" id="GO:0051252">
    <property type="term" value="P:regulation of RNA metabolic process"/>
    <property type="evidence" value="ECO:0007669"/>
    <property type="project" value="UniProtKB-ARBA"/>
</dbReference>
<dbReference type="Gene3D" id="1.25.40.180">
    <property type="match status" value="1"/>
</dbReference>
<dbReference type="SMART" id="SM00515">
    <property type="entry name" value="eIF5C"/>
    <property type="match status" value="1"/>
</dbReference>
<dbReference type="PROSITE" id="PS50103">
    <property type="entry name" value="ZF_C3H1"/>
    <property type="match status" value="2"/>
</dbReference>
<organism evidence="9 10">
    <name type="scientific">Spizellomyces punctatus (strain DAOM BR117)</name>
    <dbReference type="NCBI Taxonomy" id="645134"/>
    <lineage>
        <taxon>Eukaryota</taxon>
        <taxon>Fungi</taxon>
        <taxon>Fungi incertae sedis</taxon>
        <taxon>Chytridiomycota</taxon>
        <taxon>Chytridiomycota incertae sedis</taxon>
        <taxon>Chytridiomycetes</taxon>
        <taxon>Spizellomycetales</taxon>
        <taxon>Spizellomycetaceae</taxon>
        <taxon>Spizellomyces</taxon>
    </lineage>
</organism>
<dbReference type="PANTHER" id="PTHR12547">
    <property type="entry name" value="CCCH ZINC FINGER/TIS11-RELATED"/>
    <property type="match status" value="1"/>
</dbReference>
<evidence type="ECO:0000256" key="1">
    <source>
        <dbReference type="ARBA" id="ARBA00022723"/>
    </source>
</evidence>
<evidence type="ECO:0000256" key="5">
    <source>
        <dbReference type="PROSITE-ProRule" id="PRU00723"/>
    </source>
</evidence>
<evidence type="ECO:0000256" key="2">
    <source>
        <dbReference type="ARBA" id="ARBA00022737"/>
    </source>
</evidence>
<evidence type="ECO:0000259" key="8">
    <source>
        <dbReference type="PROSITE" id="PS51363"/>
    </source>
</evidence>
<dbReference type="AlphaFoldDB" id="A0A0L0HJ75"/>
<dbReference type="Pfam" id="PF02020">
    <property type="entry name" value="W2"/>
    <property type="match status" value="1"/>
</dbReference>
<dbReference type="OrthoDB" id="410307at2759"/>
<feature type="compositionally biased region" description="Polar residues" evidence="6">
    <location>
        <begin position="232"/>
        <end position="244"/>
    </location>
</feature>
<evidence type="ECO:0000256" key="6">
    <source>
        <dbReference type="SAM" id="MobiDB-lite"/>
    </source>
</evidence>
<feature type="region of interest" description="Disordered" evidence="6">
    <location>
        <begin position="308"/>
        <end position="330"/>
    </location>
</feature>
<keyword evidence="4 5" id="KW-0862">Zinc</keyword>
<dbReference type="GO" id="GO:0003729">
    <property type="term" value="F:mRNA binding"/>
    <property type="evidence" value="ECO:0007669"/>
    <property type="project" value="InterPro"/>
</dbReference>
<dbReference type="SUPFAM" id="SSF90229">
    <property type="entry name" value="CCCH zinc finger"/>
    <property type="match status" value="2"/>
</dbReference>
<dbReference type="Proteomes" id="UP000053201">
    <property type="component" value="Unassembled WGS sequence"/>
</dbReference>
<evidence type="ECO:0008006" key="11">
    <source>
        <dbReference type="Google" id="ProtNLM"/>
    </source>
</evidence>
<feature type="zinc finger region" description="C3H1-type" evidence="5">
    <location>
        <begin position="119"/>
        <end position="147"/>
    </location>
</feature>
<feature type="compositionally biased region" description="Basic and acidic residues" evidence="6">
    <location>
        <begin position="44"/>
        <end position="60"/>
    </location>
</feature>
<keyword evidence="3 5" id="KW-0863">Zinc-finger</keyword>
<dbReference type="InterPro" id="IPR045877">
    <property type="entry name" value="ZFP36-like"/>
</dbReference>
<evidence type="ECO:0000313" key="9">
    <source>
        <dbReference type="EMBL" id="KND00889.1"/>
    </source>
</evidence>
<dbReference type="SUPFAM" id="SSF48371">
    <property type="entry name" value="ARM repeat"/>
    <property type="match status" value="1"/>
</dbReference>
<dbReference type="PROSITE" id="PS51363">
    <property type="entry name" value="W2"/>
    <property type="match status" value="1"/>
</dbReference>
<protein>
    <recommendedName>
        <fullName evidence="11">C3H1-type domain-containing protein</fullName>
    </recommendedName>
</protein>
<evidence type="ECO:0000256" key="3">
    <source>
        <dbReference type="ARBA" id="ARBA00022771"/>
    </source>
</evidence>
<feature type="domain" description="C3H1-type" evidence="7">
    <location>
        <begin position="119"/>
        <end position="147"/>
    </location>
</feature>
<feature type="region of interest" description="Disordered" evidence="6">
    <location>
        <begin position="200"/>
        <end position="293"/>
    </location>
</feature>
<dbReference type="InterPro" id="IPR036855">
    <property type="entry name" value="Znf_CCCH_sf"/>
</dbReference>
<feature type="domain" description="C3H1-type" evidence="7">
    <location>
        <begin position="169"/>
        <end position="197"/>
    </location>
</feature>
<evidence type="ECO:0000313" key="10">
    <source>
        <dbReference type="Proteomes" id="UP000053201"/>
    </source>
</evidence>
<feature type="compositionally biased region" description="Basic and acidic residues" evidence="6">
    <location>
        <begin position="95"/>
        <end position="104"/>
    </location>
</feature>
<dbReference type="InParanoid" id="A0A0L0HJ75"/>
<dbReference type="InterPro" id="IPR003307">
    <property type="entry name" value="W2_domain"/>
</dbReference>
<keyword evidence="1 5" id="KW-0479">Metal-binding</keyword>
<dbReference type="Pfam" id="PF00642">
    <property type="entry name" value="zf-CCCH"/>
    <property type="match status" value="2"/>
</dbReference>
<feature type="compositionally biased region" description="Basic and acidic residues" evidence="6">
    <location>
        <begin position="200"/>
        <end position="213"/>
    </location>
</feature>
<dbReference type="RefSeq" id="XP_016608928.1">
    <property type="nucleotide sequence ID" value="XM_016752238.1"/>
</dbReference>
<proteinExistence type="predicted"/>
<dbReference type="InterPro" id="IPR000571">
    <property type="entry name" value="Znf_CCCH"/>
</dbReference>
<dbReference type="VEuPathDB" id="FungiDB:SPPG_03989"/>
<dbReference type="Gene3D" id="4.10.1000.10">
    <property type="entry name" value="Zinc finger, CCCH-type"/>
    <property type="match status" value="2"/>
</dbReference>
<feature type="compositionally biased region" description="Pro residues" evidence="6">
    <location>
        <begin position="318"/>
        <end position="327"/>
    </location>
</feature>
<dbReference type="GO" id="GO:0010468">
    <property type="term" value="P:regulation of gene expression"/>
    <property type="evidence" value="ECO:0007669"/>
    <property type="project" value="UniProtKB-ARBA"/>
</dbReference>
<dbReference type="SMART" id="SM00356">
    <property type="entry name" value="ZnF_C3H1"/>
    <property type="match status" value="2"/>
</dbReference>
<gene>
    <name evidence="9" type="ORF">SPPG_03989</name>
</gene>
<sequence length="485" mass="55209">MQDVLEQASVFIESTQHRHQAADASIPLNLQKLNLGRRSTGNNREGDKRYRRSLDEESRRPSSPARHRSQEGRGLFLGPNGAKNWRESPLNNDKQAWDENESPRHPSARTSNSQASNPLYKTRLCERYETEAHCPYGNRCTFAHGTVELRERPLVNDEVDKKDGPGSPLYKTRLCERFVKEGFCQYGPRCNFAHSELRERPNHAREGEKDNIQKEPIQQAPAPLKTKANGDVSHTATRSRTAPSTEPHPDTPAKVEVINNTKAPITASSTPPTPTSRGHLRDKSSLKDLLSGDDKSKPWMRIVELSDEERGNLNNSSPHPPPPPRAPLHPADEKANLLEEKLSQELARFINPGRLSVNEEIKEVTRMEFKHDLSKRQVFAVLLGALLLDSTYESAKIVNRVKLFQQFIRSRQDQVAFLKVWEKQVLRTRGLLSKVPLICKDLYDTDLVEEDTFLEWYRGIGSDELKKKAAPFVLWLQTAEEEEED</sequence>
<dbReference type="OMA" id="SCPYGPK"/>
<feature type="domain" description="W2" evidence="8">
    <location>
        <begin position="332"/>
        <end position="485"/>
    </location>
</feature>
<dbReference type="STRING" id="645134.A0A0L0HJ75"/>
<feature type="region of interest" description="Disordered" evidence="6">
    <location>
        <begin position="33"/>
        <end position="115"/>
    </location>
</feature>
<dbReference type="FunFam" id="4.10.1000.10:FF:000003">
    <property type="entry name" value="Zinc finger CCCH domain-containing protein"/>
    <property type="match status" value="1"/>
</dbReference>
<accession>A0A0L0HJ75</accession>
<reference evidence="9 10" key="1">
    <citation type="submission" date="2009-08" db="EMBL/GenBank/DDBJ databases">
        <title>The Genome Sequence of Spizellomyces punctatus strain DAOM BR117.</title>
        <authorList>
            <consortium name="The Broad Institute Genome Sequencing Platform"/>
            <person name="Russ C."/>
            <person name="Cuomo C."/>
            <person name="Shea T."/>
            <person name="Young S.K."/>
            <person name="Zeng Q."/>
            <person name="Koehrsen M."/>
            <person name="Haas B."/>
            <person name="Borodovsky M."/>
            <person name="Guigo R."/>
            <person name="Alvarado L."/>
            <person name="Berlin A."/>
            <person name="Bochicchio J."/>
            <person name="Borenstein D."/>
            <person name="Chapman S."/>
            <person name="Chen Z."/>
            <person name="Engels R."/>
            <person name="Freedman E."/>
            <person name="Gellesch M."/>
            <person name="Goldberg J."/>
            <person name="Griggs A."/>
            <person name="Gujja S."/>
            <person name="Heiman D."/>
            <person name="Hepburn T."/>
            <person name="Howarth C."/>
            <person name="Jen D."/>
            <person name="Larson L."/>
            <person name="Lewis B."/>
            <person name="Mehta T."/>
            <person name="Park D."/>
            <person name="Pearson M."/>
            <person name="Roberts A."/>
            <person name="Saif S."/>
            <person name="Shenoy N."/>
            <person name="Sisk P."/>
            <person name="Stolte C."/>
            <person name="Sykes S."/>
            <person name="Thomson T."/>
            <person name="Walk T."/>
            <person name="White J."/>
            <person name="Yandava C."/>
            <person name="Burger G."/>
            <person name="Gray M.W."/>
            <person name="Holland P.W.H."/>
            <person name="King N."/>
            <person name="Lang F.B.F."/>
            <person name="Roger A.J."/>
            <person name="Ruiz-Trillo I."/>
            <person name="Lander E."/>
            <person name="Nusbaum C."/>
        </authorList>
    </citation>
    <scope>NUCLEOTIDE SEQUENCE [LARGE SCALE GENOMIC DNA]</scope>
    <source>
        <strain evidence="9 10">DAOM BR117</strain>
    </source>
</reference>
<dbReference type="GeneID" id="27687467"/>
<dbReference type="InterPro" id="IPR016024">
    <property type="entry name" value="ARM-type_fold"/>
</dbReference>
<feature type="zinc finger region" description="C3H1-type" evidence="5">
    <location>
        <begin position="169"/>
        <end position="197"/>
    </location>
</feature>
<dbReference type="GO" id="GO:0008270">
    <property type="term" value="F:zinc ion binding"/>
    <property type="evidence" value="ECO:0007669"/>
    <property type="project" value="UniProtKB-KW"/>
</dbReference>
<evidence type="ECO:0000259" key="7">
    <source>
        <dbReference type="PROSITE" id="PS50103"/>
    </source>
</evidence>
<feature type="compositionally biased region" description="Polar residues" evidence="6">
    <location>
        <begin position="258"/>
        <end position="267"/>
    </location>
</feature>
<feature type="compositionally biased region" description="Basic and acidic residues" evidence="6">
    <location>
        <begin position="279"/>
        <end position="293"/>
    </location>
</feature>